<gene>
    <name evidence="1" type="ORF">Gasu_05960</name>
</gene>
<sequence length="751" mass="89070">MSSVLMETHPYRCLSPSWVRRILHIVAVVANTPITVEDVLLTQRIWVYANKTFISIEDCWLILESILKDDRILGRLLRTATFITLLSIADEDPSQLDWRRVVDDAFSPEWRSNSWERKECYRQRLIVLCPMYIFRLWNEGRCDMDTVQRVFQLLDVLEREDFRLILKQLLVRISKSNGKVSWNTKFSIEPVDWVMKTKRWLSNVLQLQINQFSEEKRFSYRAVIAFWKLAIWSPQHTFYQICNSAVLREGDLTKYLSLVKELYPIASFESEVTSPCVLIQWLQQSLQIVVEEESGIDHPWIPSQVSAEALREWTSQLMEGGASALLDPLHYVYYVLVPLPVVEKWIPYKTFFKLDMISNLLEIAEKGLLQYYRNYNQMVEWGLHGEEKELEFRMSIENSVFEWLRNIDEKRWLLPFSVRRKFVNFLYTFLLLPRKERSSRNEYWNRWISQTNCYSTRVLLYCLYSRTCFAKLQIPCTFHNNDIQFDWNAMIYLYLREVITIGEVSLELGREAFLCVYESATKCLSTIEKELVLVEIPYQIAQFICDWESSEQLWRLILLQKWVYLSSSELERLACGLLTCAVECNTWKDSMKSWMQSIYKENPLLLSSREDVHASITIGQFFLRLLPYYYRVDHSVLLTCDNECVERKYAIQMVSGLIQTFQAKMNVQSISRLCYAFEILVEATEVYSSLFDEIMLEKDEDILELWDILLLGLSTELWHSEMGNIFMVPFLQHTPDLKNNKLKEQLQNKFN</sequence>
<proteinExistence type="predicted"/>
<dbReference type="EMBL" id="KB454487">
    <property type="protein sequence ID" value="EME32183.1"/>
    <property type="molecule type" value="Genomic_DNA"/>
</dbReference>
<name>M2Y7X9_GALSU</name>
<dbReference type="RefSeq" id="XP_005708703.1">
    <property type="nucleotide sequence ID" value="XM_005708646.1"/>
</dbReference>
<dbReference type="GeneID" id="17090779"/>
<protein>
    <submittedName>
        <fullName evidence="1">Uncharacterized protein</fullName>
    </submittedName>
</protein>
<accession>M2Y7X9</accession>
<organism evidence="1 2">
    <name type="scientific">Galdieria sulphuraria</name>
    <name type="common">Red alga</name>
    <dbReference type="NCBI Taxonomy" id="130081"/>
    <lineage>
        <taxon>Eukaryota</taxon>
        <taxon>Rhodophyta</taxon>
        <taxon>Bangiophyceae</taxon>
        <taxon>Galdieriales</taxon>
        <taxon>Galdieriaceae</taxon>
        <taxon>Galdieria</taxon>
    </lineage>
</organism>
<dbReference type="Gramene" id="EME32183">
    <property type="protein sequence ID" value="EME32183"/>
    <property type="gene ID" value="Gasu_05960"/>
</dbReference>
<evidence type="ECO:0000313" key="1">
    <source>
        <dbReference type="EMBL" id="EME32183.1"/>
    </source>
</evidence>
<dbReference type="OrthoDB" id="10343584at2759"/>
<reference evidence="2" key="1">
    <citation type="journal article" date="2013" name="Science">
        <title>Gene transfer from bacteria and archaea facilitated evolution of an extremophilic eukaryote.</title>
        <authorList>
            <person name="Schonknecht G."/>
            <person name="Chen W.H."/>
            <person name="Ternes C.M."/>
            <person name="Barbier G.G."/>
            <person name="Shrestha R.P."/>
            <person name="Stanke M."/>
            <person name="Brautigam A."/>
            <person name="Baker B.J."/>
            <person name="Banfield J.F."/>
            <person name="Garavito R.M."/>
            <person name="Carr K."/>
            <person name="Wilkerson C."/>
            <person name="Rensing S.A."/>
            <person name="Gagneul D."/>
            <person name="Dickenson N.E."/>
            <person name="Oesterhelt C."/>
            <person name="Lercher M.J."/>
            <person name="Weber A.P."/>
        </authorList>
    </citation>
    <scope>NUCLEOTIDE SEQUENCE [LARGE SCALE GENOMIC DNA]</scope>
    <source>
        <strain evidence="2">074W</strain>
    </source>
</reference>
<dbReference type="Proteomes" id="UP000030680">
    <property type="component" value="Unassembled WGS sequence"/>
</dbReference>
<dbReference type="AlphaFoldDB" id="M2Y7X9"/>
<keyword evidence="2" id="KW-1185">Reference proteome</keyword>
<evidence type="ECO:0000313" key="2">
    <source>
        <dbReference type="Proteomes" id="UP000030680"/>
    </source>
</evidence>
<dbReference type="KEGG" id="gsl:Gasu_05960"/>